<accession>A0ACC2L029</accession>
<keyword evidence="2" id="KW-1185">Reference proteome</keyword>
<dbReference type="EMBL" id="CM056814">
    <property type="protein sequence ID" value="KAJ8626876.1"/>
    <property type="molecule type" value="Genomic_DNA"/>
</dbReference>
<evidence type="ECO:0000313" key="2">
    <source>
        <dbReference type="Proteomes" id="UP001234297"/>
    </source>
</evidence>
<organism evidence="1 2">
    <name type="scientific">Persea americana</name>
    <name type="common">Avocado</name>
    <dbReference type="NCBI Taxonomy" id="3435"/>
    <lineage>
        <taxon>Eukaryota</taxon>
        <taxon>Viridiplantae</taxon>
        <taxon>Streptophyta</taxon>
        <taxon>Embryophyta</taxon>
        <taxon>Tracheophyta</taxon>
        <taxon>Spermatophyta</taxon>
        <taxon>Magnoliopsida</taxon>
        <taxon>Magnoliidae</taxon>
        <taxon>Laurales</taxon>
        <taxon>Lauraceae</taxon>
        <taxon>Persea</taxon>
    </lineage>
</organism>
<comment type="caution">
    <text evidence="1">The sequence shown here is derived from an EMBL/GenBank/DDBJ whole genome shotgun (WGS) entry which is preliminary data.</text>
</comment>
<evidence type="ECO:0000313" key="1">
    <source>
        <dbReference type="EMBL" id="KAJ8626876.1"/>
    </source>
</evidence>
<protein>
    <submittedName>
        <fullName evidence="1">Uncharacterized protein</fullName>
    </submittedName>
</protein>
<gene>
    <name evidence="1" type="ORF">MRB53_020183</name>
</gene>
<name>A0ACC2L029_PERAE</name>
<reference evidence="1 2" key="1">
    <citation type="journal article" date="2022" name="Hortic Res">
        <title>A haplotype resolved chromosomal level avocado genome allows analysis of novel avocado genes.</title>
        <authorList>
            <person name="Nath O."/>
            <person name="Fletcher S.J."/>
            <person name="Hayward A."/>
            <person name="Shaw L.M."/>
            <person name="Masouleh A.K."/>
            <person name="Furtado A."/>
            <person name="Henry R.J."/>
            <person name="Mitter N."/>
        </authorList>
    </citation>
    <scope>NUCLEOTIDE SEQUENCE [LARGE SCALE GENOMIC DNA]</scope>
    <source>
        <strain evidence="2">cv. Hass</strain>
    </source>
</reference>
<dbReference type="Proteomes" id="UP001234297">
    <property type="component" value="Chromosome 6"/>
</dbReference>
<proteinExistence type="predicted"/>
<sequence length="660" mass="72725">MYASSSLHVSDVRTPAPPTRHHPFEKSQPSIPFLPKTLPRARSNDQAKQLHAYILKSGFQPNISFFNSLIHCYASNGSLFDAQRLFDEVPQRDVVSWTTLVGGYARLGKMCDARKLFDEMPEKNGVSWNVMIQGYGKNGDVEDARRLFDEMPQRDVVSWNSLISAYARNGLSEEAFTIFQELMIAGVVPSKASFLGVLPAVAVLGHDLHGMCVHSLILKMGIELDSTVSSALIDMYSKCGCLEMALRVFDTNQQKSVASWNPMLAGLVRNNRFQEVLELFRAMQFEKIEPDYVTMVTILPAIAYFGALGIGKWVHAYIERSKIRMSATLASALVDMYSKCGCIEIALQVFNSTADKTVELYNAMISGLAVHGHGRAAIALFSQMQASHLKFDDITLAAVLSACSHSGFVDEGLQIFAAMKDEYKMTPKIQHYGCVVDLLGRAGMLEEAKQLIENMPIEPDVIIWKSLLGSCKTHGNVEIGELAARHLIKSYPNDSSSYIMMSNLYAAAGHSNDAVALRKMMNNGRIRKEPGFSTIELGGVVHEFLVGDKSHPNVEVVYAMLDEMGRKLKSVGHVPNTKLVLFDIDEEGKETALHHHSEKLAVAFGLINSSPGITAASIISEMDHVHARIIGKHNIFTFVPIASASIKIVELSLEITSKGI</sequence>